<proteinExistence type="predicted"/>
<reference evidence="1 2" key="1">
    <citation type="submission" date="2020-09" db="EMBL/GenBank/DDBJ databases">
        <title>De no assembly of potato wild relative species, Solanum commersonii.</title>
        <authorList>
            <person name="Cho K."/>
        </authorList>
    </citation>
    <scope>NUCLEOTIDE SEQUENCE [LARGE SCALE GENOMIC DNA]</scope>
    <source>
        <strain evidence="1">LZ3.2</strain>
        <tissue evidence="1">Leaf</tissue>
    </source>
</reference>
<evidence type="ECO:0000313" key="2">
    <source>
        <dbReference type="Proteomes" id="UP000824120"/>
    </source>
</evidence>
<dbReference type="AlphaFoldDB" id="A0A9J6AG95"/>
<organism evidence="1 2">
    <name type="scientific">Solanum commersonii</name>
    <name type="common">Commerson's wild potato</name>
    <name type="synonym">Commerson's nightshade</name>
    <dbReference type="NCBI Taxonomy" id="4109"/>
    <lineage>
        <taxon>Eukaryota</taxon>
        <taxon>Viridiplantae</taxon>
        <taxon>Streptophyta</taxon>
        <taxon>Embryophyta</taxon>
        <taxon>Tracheophyta</taxon>
        <taxon>Spermatophyta</taxon>
        <taxon>Magnoliopsida</taxon>
        <taxon>eudicotyledons</taxon>
        <taxon>Gunneridae</taxon>
        <taxon>Pentapetalae</taxon>
        <taxon>asterids</taxon>
        <taxon>lamiids</taxon>
        <taxon>Solanales</taxon>
        <taxon>Solanaceae</taxon>
        <taxon>Solanoideae</taxon>
        <taxon>Solaneae</taxon>
        <taxon>Solanum</taxon>
    </lineage>
</organism>
<keyword evidence="2" id="KW-1185">Reference proteome</keyword>
<gene>
    <name evidence="1" type="ORF">H5410_008534</name>
</gene>
<protein>
    <submittedName>
        <fullName evidence="1">Uncharacterized protein</fullName>
    </submittedName>
</protein>
<name>A0A9J6AG95_SOLCO</name>
<dbReference type="EMBL" id="JACXVP010000002">
    <property type="protein sequence ID" value="KAG5623316.1"/>
    <property type="molecule type" value="Genomic_DNA"/>
</dbReference>
<accession>A0A9J6AG95</accession>
<evidence type="ECO:0000313" key="1">
    <source>
        <dbReference type="EMBL" id="KAG5623316.1"/>
    </source>
</evidence>
<dbReference type="Proteomes" id="UP000824120">
    <property type="component" value="Chromosome 2"/>
</dbReference>
<comment type="caution">
    <text evidence="1">The sequence shown here is derived from an EMBL/GenBank/DDBJ whole genome shotgun (WGS) entry which is preliminary data.</text>
</comment>
<sequence length="173" mass="19713">MDEALSSDNRTQIPALFSSTCCRIMFISHLTESDIGFFSSNRLFNKLVDNEMTFFSPCNFPLFCLRLKLQLFPLGIIQRASFTEEVINGDKLGTLDSSSVLTSLVSKFVQFFRVKCESKWTFGILHVSKPRCSDVGKTIQFLHEVHSYRLISFPFLFPVRISRAILFSLNGCS</sequence>